<dbReference type="InterPro" id="IPR011251">
    <property type="entry name" value="Luciferase-like_dom"/>
</dbReference>
<accession>A0A382H8F7</accession>
<evidence type="ECO:0000256" key="2">
    <source>
        <dbReference type="ARBA" id="ARBA00023033"/>
    </source>
</evidence>
<evidence type="ECO:0000259" key="3">
    <source>
        <dbReference type="Pfam" id="PF00296"/>
    </source>
</evidence>
<dbReference type="EMBL" id="UINC01059604">
    <property type="protein sequence ID" value="SVB83207.1"/>
    <property type="molecule type" value="Genomic_DNA"/>
</dbReference>
<keyword evidence="1" id="KW-0560">Oxidoreductase</keyword>
<dbReference type="Pfam" id="PF00296">
    <property type="entry name" value="Bac_luciferase"/>
    <property type="match status" value="1"/>
</dbReference>
<dbReference type="PANTHER" id="PTHR30137:SF8">
    <property type="entry name" value="BLR5498 PROTEIN"/>
    <property type="match status" value="1"/>
</dbReference>
<name>A0A382H8F7_9ZZZZ</name>
<feature type="non-terminal residue" evidence="4">
    <location>
        <position position="225"/>
    </location>
</feature>
<dbReference type="GO" id="GO:0005829">
    <property type="term" value="C:cytosol"/>
    <property type="evidence" value="ECO:0007669"/>
    <property type="project" value="TreeGrafter"/>
</dbReference>
<dbReference type="PANTHER" id="PTHR30137">
    <property type="entry name" value="LUCIFERASE-LIKE MONOOXYGENASE"/>
    <property type="match status" value="1"/>
</dbReference>
<feature type="domain" description="Luciferase-like" evidence="3">
    <location>
        <begin position="33"/>
        <end position="222"/>
    </location>
</feature>
<keyword evidence="2" id="KW-0503">Monooxygenase</keyword>
<proteinExistence type="predicted"/>
<dbReference type="GO" id="GO:0004497">
    <property type="term" value="F:monooxygenase activity"/>
    <property type="evidence" value="ECO:0007669"/>
    <property type="project" value="UniProtKB-KW"/>
</dbReference>
<dbReference type="AlphaFoldDB" id="A0A382H8F7"/>
<dbReference type="InterPro" id="IPR050766">
    <property type="entry name" value="Bact_Lucif_Oxidored"/>
</dbReference>
<protein>
    <recommendedName>
        <fullName evidence="3">Luciferase-like domain-containing protein</fullName>
    </recommendedName>
</protein>
<dbReference type="GO" id="GO:0016705">
    <property type="term" value="F:oxidoreductase activity, acting on paired donors, with incorporation or reduction of molecular oxygen"/>
    <property type="evidence" value="ECO:0007669"/>
    <property type="project" value="InterPro"/>
</dbReference>
<organism evidence="4">
    <name type="scientific">marine metagenome</name>
    <dbReference type="NCBI Taxonomy" id="408172"/>
    <lineage>
        <taxon>unclassified sequences</taxon>
        <taxon>metagenomes</taxon>
        <taxon>ecological metagenomes</taxon>
    </lineage>
</organism>
<reference evidence="4" key="1">
    <citation type="submission" date="2018-05" db="EMBL/GenBank/DDBJ databases">
        <authorList>
            <person name="Lanie J.A."/>
            <person name="Ng W.-L."/>
            <person name="Kazmierczak K.M."/>
            <person name="Andrzejewski T.M."/>
            <person name="Davidsen T.M."/>
            <person name="Wayne K.J."/>
            <person name="Tettelin H."/>
            <person name="Glass J.I."/>
            <person name="Rusch D."/>
            <person name="Podicherti R."/>
            <person name="Tsui H.-C.T."/>
            <person name="Winkler M.E."/>
        </authorList>
    </citation>
    <scope>NUCLEOTIDE SEQUENCE</scope>
</reference>
<dbReference type="Gene3D" id="3.20.20.30">
    <property type="entry name" value="Luciferase-like domain"/>
    <property type="match status" value="1"/>
</dbReference>
<gene>
    <name evidence="4" type="ORF">METZ01_LOCUS236061</name>
</gene>
<sequence length="225" mass="25548">MIESIGTLYAGHIDLESVGFDSIPANDRIYTEQELNTVYSKAESIAKVMDSNGYDIFWLAEHHFQREGYECIPNVLMLAIHLAHLTKNIRIGCGFNVSPMWHPLRMAEDYATAEILTNRRVVFGVGRGYHTREVESFGNPMLDGDANRELFEEQVDVIFKAFHSDSFSHVGKNYVIPPEVPYRGYDLKEITLVPRPVERPVECWQPIVSASERGLSFMAKHGIKG</sequence>
<dbReference type="SUPFAM" id="SSF51679">
    <property type="entry name" value="Bacterial luciferase-like"/>
    <property type="match status" value="1"/>
</dbReference>
<dbReference type="InterPro" id="IPR036661">
    <property type="entry name" value="Luciferase-like_sf"/>
</dbReference>
<evidence type="ECO:0000313" key="4">
    <source>
        <dbReference type="EMBL" id="SVB83207.1"/>
    </source>
</evidence>
<evidence type="ECO:0000256" key="1">
    <source>
        <dbReference type="ARBA" id="ARBA00023002"/>
    </source>
</evidence>